<accession>W6QIB1</accession>
<gene>
    <name evidence="2" type="ORF">PROQFM164_S01g003124</name>
</gene>
<evidence type="ECO:0000256" key="1">
    <source>
        <dbReference type="SAM" id="MobiDB-lite"/>
    </source>
</evidence>
<dbReference type="OMA" id="ICSHVEC"/>
<proteinExistence type="predicted"/>
<protein>
    <submittedName>
        <fullName evidence="2">Uncharacterized protein</fullName>
    </submittedName>
</protein>
<dbReference type="EMBL" id="HG792015">
    <property type="protein sequence ID" value="CDM29312.1"/>
    <property type="molecule type" value="Genomic_DNA"/>
</dbReference>
<name>W6QIB1_PENRF</name>
<organism evidence="2 3">
    <name type="scientific">Penicillium roqueforti (strain FM164)</name>
    <dbReference type="NCBI Taxonomy" id="1365484"/>
    <lineage>
        <taxon>Eukaryota</taxon>
        <taxon>Fungi</taxon>
        <taxon>Dikarya</taxon>
        <taxon>Ascomycota</taxon>
        <taxon>Pezizomycotina</taxon>
        <taxon>Eurotiomycetes</taxon>
        <taxon>Eurotiomycetidae</taxon>
        <taxon>Eurotiales</taxon>
        <taxon>Aspergillaceae</taxon>
        <taxon>Penicillium</taxon>
    </lineage>
</organism>
<sequence>MSNAMSNKSSNTGTNSEGQNSTPFSHGWHFTRPNNSSYADSMSSTLTSHAHSTLAPFPDAISVLTPTPECLSTSAQRLVPEWWTCCKCQNLVNPNLAPERKCPICSHVECDFCGTEVVP</sequence>
<dbReference type="Proteomes" id="UP000030686">
    <property type="component" value="Unassembled WGS sequence"/>
</dbReference>
<keyword evidence="3" id="KW-1185">Reference proteome</keyword>
<feature type="region of interest" description="Disordered" evidence="1">
    <location>
        <begin position="1"/>
        <end position="29"/>
    </location>
</feature>
<evidence type="ECO:0000313" key="3">
    <source>
        <dbReference type="Proteomes" id="UP000030686"/>
    </source>
</evidence>
<evidence type="ECO:0000313" key="2">
    <source>
        <dbReference type="EMBL" id="CDM29312.1"/>
    </source>
</evidence>
<reference evidence="2" key="1">
    <citation type="journal article" date="2014" name="Nat. Commun.">
        <title>Multiple recent horizontal transfers of a large genomic region in cheese making fungi.</title>
        <authorList>
            <person name="Cheeseman K."/>
            <person name="Ropars J."/>
            <person name="Renault P."/>
            <person name="Dupont J."/>
            <person name="Gouzy J."/>
            <person name="Branca A."/>
            <person name="Abraham A.L."/>
            <person name="Ceppi M."/>
            <person name="Conseiller E."/>
            <person name="Debuchy R."/>
            <person name="Malagnac F."/>
            <person name="Goarin A."/>
            <person name="Silar P."/>
            <person name="Lacoste S."/>
            <person name="Sallet E."/>
            <person name="Bensimon A."/>
            <person name="Giraud T."/>
            <person name="Brygoo Y."/>
        </authorList>
    </citation>
    <scope>NUCLEOTIDE SEQUENCE [LARGE SCALE GENOMIC DNA]</scope>
    <source>
        <strain evidence="2">FM164</strain>
    </source>
</reference>
<dbReference type="OrthoDB" id="4369595at2759"/>
<dbReference type="AlphaFoldDB" id="W6QIB1"/>
<feature type="compositionally biased region" description="Polar residues" evidence="1">
    <location>
        <begin position="1"/>
        <end position="24"/>
    </location>
</feature>